<feature type="binding site" evidence="9">
    <location>
        <position position="294"/>
    </location>
    <ligand>
        <name>ATP</name>
        <dbReference type="ChEBI" id="CHEBI:30616"/>
    </ligand>
</feature>
<evidence type="ECO:0000256" key="1">
    <source>
        <dbReference type="ARBA" id="ARBA00005187"/>
    </source>
</evidence>
<accession>A0A556MJ70</accession>
<dbReference type="PANTHER" id="PTHR43284">
    <property type="entry name" value="ASPARAGINE SYNTHETASE (GLUTAMINE-HYDROLYZING)"/>
    <property type="match status" value="1"/>
</dbReference>
<dbReference type="EC" id="6.3.5.4" evidence="3"/>
<evidence type="ECO:0000256" key="6">
    <source>
        <dbReference type="ARBA" id="ARBA00022962"/>
    </source>
</evidence>
<dbReference type="CDD" id="cd00712">
    <property type="entry name" value="AsnB"/>
    <property type="match status" value="1"/>
</dbReference>
<evidence type="ECO:0000256" key="3">
    <source>
        <dbReference type="ARBA" id="ARBA00012737"/>
    </source>
</evidence>
<evidence type="ECO:0000313" key="12">
    <source>
        <dbReference type="EMBL" id="TSJ39865.1"/>
    </source>
</evidence>
<feature type="site" description="Important for beta-aspartyl-AMP intermediate formation" evidence="10">
    <location>
        <position position="369"/>
    </location>
</feature>
<dbReference type="PROSITE" id="PS51278">
    <property type="entry name" value="GATASE_TYPE_2"/>
    <property type="match status" value="1"/>
</dbReference>
<dbReference type="Pfam" id="PF13537">
    <property type="entry name" value="GATase_7"/>
    <property type="match status" value="1"/>
</dbReference>
<evidence type="ECO:0000256" key="9">
    <source>
        <dbReference type="PIRSR" id="PIRSR001589-2"/>
    </source>
</evidence>
<dbReference type="InterPro" id="IPR033738">
    <property type="entry name" value="AsnB_N"/>
</dbReference>
<feature type="binding site" evidence="9">
    <location>
        <position position="101"/>
    </location>
    <ligand>
        <name>L-glutamine</name>
        <dbReference type="ChEBI" id="CHEBI:58359"/>
    </ligand>
</feature>
<comment type="pathway">
    <text evidence="1">Amino-acid biosynthesis; L-asparagine biosynthesis; L-asparagine from L-aspartate (L-Gln route): step 1/1.</text>
</comment>
<dbReference type="Proteomes" id="UP000316008">
    <property type="component" value="Unassembled WGS sequence"/>
</dbReference>
<evidence type="ECO:0000256" key="8">
    <source>
        <dbReference type="PIRSR" id="PIRSR001589-1"/>
    </source>
</evidence>
<keyword evidence="4 9" id="KW-0547">Nucleotide-binding</keyword>
<dbReference type="Gene3D" id="3.40.50.620">
    <property type="entry name" value="HUPs"/>
    <property type="match status" value="1"/>
</dbReference>
<evidence type="ECO:0000313" key="13">
    <source>
        <dbReference type="Proteomes" id="UP000316008"/>
    </source>
</evidence>
<keyword evidence="12" id="KW-0436">Ligase</keyword>
<dbReference type="Gene3D" id="3.60.20.10">
    <property type="entry name" value="Glutamine Phosphoribosylpyrophosphate, subunit 1, domain 1"/>
    <property type="match status" value="1"/>
</dbReference>
<dbReference type="PANTHER" id="PTHR43284:SF1">
    <property type="entry name" value="ASPARAGINE SYNTHETASE"/>
    <property type="match status" value="1"/>
</dbReference>
<feature type="active site" description="For GATase activity" evidence="8">
    <location>
        <position position="2"/>
    </location>
</feature>
<feature type="domain" description="Glutamine amidotransferase type-2" evidence="11">
    <location>
        <begin position="2"/>
        <end position="187"/>
    </location>
</feature>
<keyword evidence="6 8" id="KW-0315">Glutamine amidotransferase</keyword>
<evidence type="ECO:0000259" key="11">
    <source>
        <dbReference type="PROSITE" id="PS51278"/>
    </source>
</evidence>
<dbReference type="OrthoDB" id="9763290at2"/>
<evidence type="ECO:0000256" key="2">
    <source>
        <dbReference type="ARBA" id="ARBA00005752"/>
    </source>
</evidence>
<keyword evidence="13" id="KW-1185">Reference proteome</keyword>
<dbReference type="NCBIfam" id="TIGR01536">
    <property type="entry name" value="asn_synth_AEB"/>
    <property type="match status" value="1"/>
</dbReference>
<organism evidence="12 13">
    <name type="scientific">Fluviicola chungangensis</name>
    <dbReference type="NCBI Taxonomy" id="2597671"/>
    <lineage>
        <taxon>Bacteria</taxon>
        <taxon>Pseudomonadati</taxon>
        <taxon>Bacteroidota</taxon>
        <taxon>Flavobacteriia</taxon>
        <taxon>Flavobacteriales</taxon>
        <taxon>Crocinitomicaceae</taxon>
        <taxon>Fluviicola</taxon>
    </lineage>
</organism>
<dbReference type="CDD" id="cd01991">
    <property type="entry name" value="Asn_synthase_B_C"/>
    <property type="match status" value="1"/>
</dbReference>
<dbReference type="SUPFAM" id="SSF56235">
    <property type="entry name" value="N-terminal nucleophile aminohydrolases (Ntn hydrolases)"/>
    <property type="match status" value="1"/>
</dbReference>
<keyword evidence="8" id="KW-0061">Asparagine biosynthesis</keyword>
<dbReference type="InterPro" id="IPR014729">
    <property type="entry name" value="Rossmann-like_a/b/a_fold"/>
</dbReference>
<evidence type="ECO:0000256" key="5">
    <source>
        <dbReference type="ARBA" id="ARBA00022840"/>
    </source>
</evidence>
<comment type="similarity">
    <text evidence="2">Belongs to the asparagine synthetase family.</text>
</comment>
<dbReference type="SUPFAM" id="SSF52402">
    <property type="entry name" value="Adenine nucleotide alpha hydrolases-like"/>
    <property type="match status" value="1"/>
</dbReference>
<sequence>MCGIAGFIDFNGASSEQDLEDMTHALEHRGPDGFGTFILGTSDYKIGLGHRRLSILELSGLGKQPMTWNEFTIVFNGEIYNFSEVKTELEALGHTFLAESDTEMILHAYGEWKEKCLDRFIGMFSFVIYDSNTEELFIARDRAGVKPLFIYQHNGLVLFASELKAFHKHADFVKKINPSAVQAYLQYGSVPTPHCIFEYCSKLQPGHYIQTSLKDFKYTPIQYWNVYDYYNKPKRVISPEEAKKETENILKSACEYRMVSDVPVGVFLSGGYDSTCVTALLQKDRTEALRTFTISVPDIGLNEAPYAKEIADLLQTNHTETECTAQDAIDLIAQLPYFYDEPFADSSAIPTTLVSKIAKQEVTVALSADGGDEVFAGYNRYEMILKYGEKLNKIPEFARKSMAGVMDLVSADSIPVFKNKYNFAQRYEKTKSILRNTSDQNIMLSVSQLFTEDQINQICRIPFKKLSTYFDSKELKNYSSLAFAQAMDYQTYLLDDILQKVDRASMSVSLESREPLLDHRLIEYVAQLPDELKFRDGSKKWLLKEIVHQYIPQRVMDRPKMGFAIPIESWLKNELRDLLETYLSEEKITETGFFNWKEIEKLKRSFLAGRKEFGVKIWYLLSYLMWYEKWGK</sequence>
<protein>
    <recommendedName>
        <fullName evidence="3">asparagine synthase (glutamine-hydrolyzing)</fullName>
        <ecNumber evidence="3">6.3.5.4</ecNumber>
    </recommendedName>
</protein>
<comment type="caution">
    <text evidence="12">The sequence shown here is derived from an EMBL/GenBank/DDBJ whole genome shotgun (WGS) entry which is preliminary data.</text>
</comment>
<gene>
    <name evidence="12" type="primary">asnB</name>
    <name evidence="12" type="ORF">FO442_17570</name>
</gene>
<dbReference type="InterPro" id="IPR051786">
    <property type="entry name" value="ASN_synthetase/amidase"/>
</dbReference>
<dbReference type="InterPro" id="IPR006426">
    <property type="entry name" value="Asn_synth_AEB"/>
</dbReference>
<dbReference type="AlphaFoldDB" id="A0A556MJ70"/>
<evidence type="ECO:0000256" key="4">
    <source>
        <dbReference type="ARBA" id="ARBA00022741"/>
    </source>
</evidence>
<dbReference type="EMBL" id="VLPL01000011">
    <property type="protein sequence ID" value="TSJ39865.1"/>
    <property type="molecule type" value="Genomic_DNA"/>
</dbReference>
<evidence type="ECO:0000256" key="10">
    <source>
        <dbReference type="PIRSR" id="PIRSR001589-3"/>
    </source>
</evidence>
<dbReference type="InterPro" id="IPR029055">
    <property type="entry name" value="Ntn_hydrolases_N"/>
</dbReference>
<comment type="catalytic activity">
    <reaction evidence="7">
        <text>L-aspartate + L-glutamine + ATP + H2O = L-asparagine + L-glutamate + AMP + diphosphate + H(+)</text>
        <dbReference type="Rhea" id="RHEA:12228"/>
        <dbReference type="ChEBI" id="CHEBI:15377"/>
        <dbReference type="ChEBI" id="CHEBI:15378"/>
        <dbReference type="ChEBI" id="CHEBI:29985"/>
        <dbReference type="ChEBI" id="CHEBI:29991"/>
        <dbReference type="ChEBI" id="CHEBI:30616"/>
        <dbReference type="ChEBI" id="CHEBI:33019"/>
        <dbReference type="ChEBI" id="CHEBI:58048"/>
        <dbReference type="ChEBI" id="CHEBI:58359"/>
        <dbReference type="ChEBI" id="CHEBI:456215"/>
        <dbReference type="EC" id="6.3.5.4"/>
    </reaction>
</comment>
<keyword evidence="5 9" id="KW-0067">ATP-binding</keyword>
<reference evidence="12 13" key="1">
    <citation type="submission" date="2019-07" db="EMBL/GenBank/DDBJ databases">
        <authorList>
            <person name="Huq M.A."/>
        </authorList>
    </citation>
    <scope>NUCLEOTIDE SEQUENCE [LARGE SCALE GENOMIC DNA]</scope>
    <source>
        <strain evidence="12 13">MAH-3</strain>
    </source>
</reference>
<proteinExistence type="inferred from homology"/>
<dbReference type="GO" id="GO:0005829">
    <property type="term" value="C:cytosol"/>
    <property type="evidence" value="ECO:0007669"/>
    <property type="project" value="TreeGrafter"/>
</dbReference>
<dbReference type="PIRSF" id="PIRSF001589">
    <property type="entry name" value="Asn_synthetase_glu-h"/>
    <property type="match status" value="1"/>
</dbReference>
<evidence type="ECO:0000256" key="7">
    <source>
        <dbReference type="ARBA" id="ARBA00048741"/>
    </source>
</evidence>
<dbReference type="InterPro" id="IPR017932">
    <property type="entry name" value="GATase_2_dom"/>
</dbReference>
<dbReference type="InterPro" id="IPR001962">
    <property type="entry name" value="Asn_synthase"/>
</dbReference>
<dbReference type="RefSeq" id="WP_144334524.1">
    <property type="nucleotide sequence ID" value="NZ_VLPL01000011.1"/>
</dbReference>
<dbReference type="GO" id="GO:0004066">
    <property type="term" value="F:asparagine synthase (glutamine-hydrolyzing) activity"/>
    <property type="evidence" value="ECO:0007669"/>
    <property type="project" value="UniProtKB-EC"/>
</dbReference>
<dbReference type="GO" id="GO:0005524">
    <property type="term" value="F:ATP binding"/>
    <property type="evidence" value="ECO:0007669"/>
    <property type="project" value="UniProtKB-KW"/>
</dbReference>
<dbReference type="GO" id="GO:0006529">
    <property type="term" value="P:asparagine biosynthetic process"/>
    <property type="evidence" value="ECO:0007669"/>
    <property type="project" value="UniProtKB-KW"/>
</dbReference>
<name>A0A556MJ70_9FLAO</name>
<keyword evidence="8" id="KW-0028">Amino-acid biosynthesis</keyword>
<dbReference type="Pfam" id="PF00733">
    <property type="entry name" value="Asn_synthase"/>
    <property type="match status" value="1"/>
</dbReference>